<evidence type="ECO:0000256" key="3">
    <source>
        <dbReference type="ARBA" id="ARBA00022481"/>
    </source>
</evidence>
<dbReference type="EMBL" id="CP000272">
    <property type="protein sequence ID" value="ABE37004.1"/>
    <property type="molecule type" value="Genomic_DNA"/>
</dbReference>
<dbReference type="PANTHER" id="PTHR43531:SF14">
    <property type="entry name" value="METHYL-ACCEPTING CHEMOTAXIS PROTEIN I-RELATED"/>
    <property type="match status" value="1"/>
</dbReference>
<dbReference type="GO" id="GO:0005886">
    <property type="term" value="C:plasma membrane"/>
    <property type="evidence" value="ECO:0007669"/>
    <property type="project" value="UniProtKB-SubCell"/>
</dbReference>
<keyword evidence="4 9" id="KW-0812">Transmembrane</keyword>
<dbReference type="CDD" id="cd18773">
    <property type="entry name" value="PDC1_HK_sensor"/>
    <property type="match status" value="1"/>
</dbReference>
<accession>Q13FY5</accession>
<dbReference type="PANTHER" id="PTHR43531">
    <property type="entry name" value="PROTEIN ICFG"/>
    <property type="match status" value="1"/>
</dbReference>
<dbReference type="SUPFAM" id="SSF58104">
    <property type="entry name" value="Methyl-accepting chemotaxis protein (MCP) signaling domain"/>
    <property type="match status" value="1"/>
</dbReference>
<evidence type="ECO:0000256" key="8">
    <source>
        <dbReference type="PROSITE-ProRule" id="PRU00284"/>
    </source>
</evidence>
<dbReference type="Pfam" id="PF02743">
    <property type="entry name" value="dCache_1"/>
    <property type="match status" value="1"/>
</dbReference>
<evidence type="ECO:0000256" key="1">
    <source>
        <dbReference type="ARBA" id="ARBA00004651"/>
    </source>
</evidence>
<dbReference type="InterPro" id="IPR033479">
    <property type="entry name" value="dCache_1"/>
</dbReference>
<dbReference type="Pfam" id="PF00672">
    <property type="entry name" value="HAMP"/>
    <property type="match status" value="1"/>
</dbReference>
<dbReference type="SMART" id="SM00283">
    <property type="entry name" value="MA"/>
    <property type="match status" value="1"/>
</dbReference>
<keyword evidence="8" id="KW-0807">Transducer</keyword>
<dbReference type="KEGG" id="bxb:DR64_8661"/>
<evidence type="ECO:0000256" key="2">
    <source>
        <dbReference type="ARBA" id="ARBA00022475"/>
    </source>
</evidence>
<keyword evidence="13" id="KW-1185">Reference proteome</keyword>
<organism evidence="12 13">
    <name type="scientific">Paraburkholderia xenovorans (strain LB400)</name>
    <dbReference type="NCBI Taxonomy" id="266265"/>
    <lineage>
        <taxon>Bacteria</taxon>
        <taxon>Pseudomonadati</taxon>
        <taxon>Pseudomonadota</taxon>
        <taxon>Betaproteobacteria</taxon>
        <taxon>Burkholderiales</taxon>
        <taxon>Burkholderiaceae</taxon>
        <taxon>Paraburkholderia</taxon>
    </lineage>
</organism>
<keyword evidence="6 9" id="KW-0472">Membrane</keyword>
<dbReference type="PATRIC" id="fig|266265.5.peg.8893"/>
<evidence type="ECO:0000313" key="13">
    <source>
        <dbReference type="Proteomes" id="UP000001817"/>
    </source>
</evidence>
<dbReference type="CDD" id="cd11386">
    <property type="entry name" value="MCP_signal"/>
    <property type="match status" value="1"/>
</dbReference>
<evidence type="ECO:0000259" key="10">
    <source>
        <dbReference type="PROSITE" id="PS50111"/>
    </source>
</evidence>
<dbReference type="Pfam" id="PF00015">
    <property type="entry name" value="MCPsignal"/>
    <property type="match status" value="1"/>
</dbReference>
<evidence type="ECO:0000259" key="11">
    <source>
        <dbReference type="PROSITE" id="PS50885"/>
    </source>
</evidence>
<dbReference type="GO" id="GO:0007165">
    <property type="term" value="P:signal transduction"/>
    <property type="evidence" value="ECO:0007669"/>
    <property type="project" value="UniProtKB-KW"/>
</dbReference>
<dbReference type="GO" id="GO:0006935">
    <property type="term" value="P:chemotaxis"/>
    <property type="evidence" value="ECO:0007669"/>
    <property type="project" value="TreeGrafter"/>
</dbReference>
<evidence type="ECO:0000256" key="7">
    <source>
        <dbReference type="ARBA" id="ARBA00029447"/>
    </source>
</evidence>
<dbReference type="PROSITE" id="PS50111">
    <property type="entry name" value="CHEMOTAXIS_TRANSDUC_2"/>
    <property type="match status" value="1"/>
</dbReference>
<protein>
    <submittedName>
        <fullName evidence="12">Methyl-accepting chemotaxis sensory transducer, Cache sensor</fullName>
    </submittedName>
</protein>
<dbReference type="CDD" id="cd06225">
    <property type="entry name" value="HAMP"/>
    <property type="match status" value="1"/>
</dbReference>
<dbReference type="PROSITE" id="PS50885">
    <property type="entry name" value="HAMP"/>
    <property type="match status" value="1"/>
</dbReference>
<sequence length="630" mass="66722">MKVTSSIGFRITAAFGTALALSVAVLTTVGALNVRRQAVDEFEQSSHARITQADESLDGTFKEVEQNLMYLVQTSQLQAADDSITNYLTHGGQMKPDSNGGIEQTIFALLKQFGDTHPNMRYLDIGTHSGGYVQWPIESLNGEHYDPRERPWYKLAMTDPDHVVRPAPYLSAAGSGGAIIPFARVVKSASGEVLGVLEGDLSLDGFAKLTSGIRFGDSGYLIVTDSNGKILIDPRDKAHEFKDFKGLGGGYQQLASAPDGSTRVAVDSTVYQAYAYTSPRNGWRYYALEPESGMMAAANRLTFALILTGVLVLAAALLATIVLGRRITVPLRKLAGSMHEIAAGDGDLTRRLPVVSEDEVGLLATRFNAFVEKLHGVLVKVASSSTHFETAAREVSAGNGDLSARTEQQAASIQQTAASMEQLAGAVREAADRAKRANAIASDAVQTAHRGNVAAADAATTMEAAVTQSERIVGIVALIEGIAFQTNILALNAAVESARAGDSGRGFAVVAAEVRNLAQRSTGAAKEIKTLLEASVGNVREGATQISLAGRTIAELNDAVERVASITTEIAATADEQTRSIDEINQAVALMDQSTQQNAALVEEIAAASESLSAQGRELRSTVSLFRVDP</sequence>
<evidence type="ECO:0000256" key="5">
    <source>
        <dbReference type="ARBA" id="ARBA00022989"/>
    </source>
</evidence>
<dbReference type="InterPro" id="IPR004089">
    <property type="entry name" value="MCPsignal_dom"/>
</dbReference>
<dbReference type="FunFam" id="1.10.287.950:FF:000001">
    <property type="entry name" value="Methyl-accepting chemotaxis sensory transducer"/>
    <property type="match status" value="1"/>
</dbReference>
<proteinExistence type="inferred from homology"/>
<dbReference type="OrthoDB" id="9763018at2"/>
<keyword evidence="5 9" id="KW-1133">Transmembrane helix</keyword>
<keyword evidence="3" id="KW-0488">Methylation</keyword>
<dbReference type="GO" id="GO:0004888">
    <property type="term" value="F:transmembrane signaling receptor activity"/>
    <property type="evidence" value="ECO:0007669"/>
    <property type="project" value="TreeGrafter"/>
</dbReference>
<dbReference type="Gene3D" id="1.10.287.950">
    <property type="entry name" value="Methyl-accepting chemotaxis protein"/>
    <property type="match status" value="1"/>
</dbReference>
<evidence type="ECO:0000256" key="9">
    <source>
        <dbReference type="SAM" id="Phobius"/>
    </source>
</evidence>
<feature type="domain" description="Methyl-accepting transducer" evidence="10">
    <location>
        <begin position="384"/>
        <end position="613"/>
    </location>
</feature>
<dbReference type="InterPro" id="IPR003660">
    <property type="entry name" value="HAMP_dom"/>
</dbReference>
<dbReference type="STRING" id="266265.Bxe_C1139"/>
<dbReference type="Gene3D" id="3.30.450.20">
    <property type="entry name" value="PAS domain"/>
    <property type="match status" value="1"/>
</dbReference>
<dbReference type="RefSeq" id="WP_011494251.1">
    <property type="nucleotide sequence ID" value="NC_007953.1"/>
</dbReference>
<dbReference type="KEGG" id="bxe:Bxe_C1139"/>
<evidence type="ECO:0000313" key="12">
    <source>
        <dbReference type="EMBL" id="ABE37004.1"/>
    </source>
</evidence>
<dbReference type="AlphaFoldDB" id="Q13FY5"/>
<comment type="subcellular location">
    <subcellularLocation>
        <location evidence="1">Cell membrane</location>
        <topology evidence="1">Multi-pass membrane protein</topology>
    </subcellularLocation>
</comment>
<dbReference type="SMART" id="SM00304">
    <property type="entry name" value="HAMP"/>
    <property type="match status" value="1"/>
</dbReference>
<evidence type="ECO:0000256" key="4">
    <source>
        <dbReference type="ARBA" id="ARBA00022692"/>
    </source>
</evidence>
<dbReference type="InterPro" id="IPR051310">
    <property type="entry name" value="MCP_chemotaxis"/>
</dbReference>
<evidence type="ECO:0000256" key="6">
    <source>
        <dbReference type="ARBA" id="ARBA00023136"/>
    </source>
</evidence>
<gene>
    <name evidence="12" type="ORF">Bxe_C1139</name>
</gene>
<dbReference type="eggNOG" id="COG0840">
    <property type="taxonomic scope" value="Bacteria"/>
</dbReference>
<comment type="similarity">
    <text evidence="7">Belongs to the methyl-accepting chemotaxis (MCP) protein family.</text>
</comment>
<feature type="domain" description="HAMP" evidence="11">
    <location>
        <begin position="325"/>
        <end position="379"/>
    </location>
</feature>
<dbReference type="Proteomes" id="UP000001817">
    <property type="component" value="Chromosome 3"/>
</dbReference>
<reference evidence="12 13" key="1">
    <citation type="journal article" date="2006" name="Proc. Natl. Acad. Sci. U.S.A.">
        <title>Burkholderia xenovorans LB400 harbors a multi-replicon, 9.73-Mbp genome shaped for versatility.</title>
        <authorList>
            <person name="Chain P.S."/>
            <person name="Denef V.J."/>
            <person name="Konstantinidis K.T."/>
            <person name="Vergez L.M."/>
            <person name="Agullo L."/>
            <person name="Reyes V.L."/>
            <person name="Hauser L."/>
            <person name="Cordova M."/>
            <person name="Gomez L."/>
            <person name="Gonzalez M."/>
            <person name="Land M."/>
            <person name="Lao V."/>
            <person name="Larimer F."/>
            <person name="LiPuma J.J."/>
            <person name="Mahenthiralingam E."/>
            <person name="Malfatti S.A."/>
            <person name="Marx C.J."/>
            <person name="Parnell J.J."/>
            <person name="Ramette A."/>
            <person name="Richardson P."/>
            <person name="Seeger M."/>
            <person name="Smith D."/>
            <person name="Spilker T."/>
            <person name="Sul W.J."/>
            <person name="Tsoi T.V."/>
            <person name="Ulrich L.E."/>
            <person name="Zhulin I.B."/>
            <person name="Tiedje J.M."/>
        </authorList>
    </citation>
    <scope>NUCLEOTIDE SEQUENCE [LARGE SCALE GENOMIC DNA]</scope>
    <source>
        <strain evidence="12 13">LB400</strain>
    </source>
</reference>
<keyword evidence="2" id="KW-1003">Cell membrane</keyword>
<name>Q13FY5_PARXL</name>
<feature type="transmembrane region" description="Helical" evidence="9">
    <location>
        <begin position="301"/>
        <end position="323"/>
    </location>
</feature>